<sequence>MFNTVGEVTRSFEYSPKKEALLVQKVKDVCPEFHCHKLLDVGRTHWIQRIDGLEVFLELFEAIVATLETIKATGERSWNADSTKKAVSYYHTIANFDFVITLIVCRAVLVLRCKIKMLKFNS</sequence>
<keyword evidence="1" id="KW-0472">Membrane</keyword>
<comment type="caution">
    <text evidence="2">The sequence shown here is derived from an EMBL/GenBank/DDBJ whole genome shotgun (WGS) entry which is preliminary data.</text>
</comment>
<evidence type="ECO:0000313" key="3">
    <source>
        <dbReference type="Proteomes" id="UP001159428"/>
    </source>
</evidence>
<evidence type="ECO:0000313" key="2">
    <source>
        <dbReference type="EMBL" id="CAH3131861.1"/>
    </source>
</evidence>
<reference evidence="2 3" key="1">
    <citation type="submission" date="2022-05" db="EMBL/GenBank/DDBJ databases">
        <authorList>
            <consortium name="Genoscope - CEA"/>
            <person name="William W."/>
        </authorList>
    </citation>
    <scope>NUCLEOTIDE SEQUENCE [LARGE SCALE GENOMIC DNA]</scope>
</reference>
<gene>
    <name evidence="2" type="ORF">PMEA_00014861</name>
</gene>
<dbReference type="AlphaFoldDB" id="A0AAU9WZH0"/>
<accession>A0AAU9WZH0</accession>
<organism evidence="2 3">
    <name type="scientific">Pocillopora meandrina</name>
    <dbReference type="NCBI Taxonomy" id="46732"/>
    <lineage>
        <taxon>Eukaryota</taxon>
        <taxon>Metazoa</taxon>
        <taxon>Cnidaria</taxon>
        <taxon>Anthozoa</taxon>
        <taxon>Hexacorallia</taxon>
        <taxon>Scleractinia</taxon>
        <taxon>Astrocoeniina</taxon>
        <taxon>Pocilloporidae</taxon>
        <taxon>Pocillopora</taxon>
    </lineage>
</organism>
<dbReference type="EMBL" id="CALNXJ010000026">
    <property type="protein sequence ID" value="CAH3131861.1"/>
    <property type="molecule type" value="Genomic_DNA"/>
</dbReference>
<keyword evidence="3" id="KW-1185">Reference proteome</keyword>
<name>A0AAU9WZH0_9CNID</name>
<protein>
    <submittedName>
        <fullName evidence="2">Uncharacterized protein</fullName>
    </submittedName>
</protein>
<feature type="transmembrane region" description="Helical" evidence="1">
    <location>
        <begin position="89"/>
        <end position="111"/>
    </location>
</feature>
<evidence type="ECO:0000256" key="1">
    <source>
        <dbReference type="SAM" id="Phobius"/>
    </source>
</evidence>
<keyword evidence="1" id="KW-1133">Transmembrane helix</keyword>
<proteinExistence type="predicted"/>
<dbReference type="Proteomes" id="UP001159428">
    <property type="component" value="Unassembled WGS sequence"/>
</dbReference>
<keyword evidence="1" id="KW-0812">Transmembrane</keyword>